<name>A0A928TXF4_UNCKA</name>
<dbReference type="Proteomes" id="UP000710385">
    <property type="component" value="Unassembled WGS sequence"/>
</dbReference>
<evidence type="ECO:0000313" key="2">
    <source>
        <dbReference type="Proteomes" id="UP000710385"/>
    </source>
</evidence>
<protein>
    <submittedName>
        <fullName evidence="1">Uncharacterized protein</fullName>
    </submittedName>
</protein>
<comment type="caution">
    <text evidence="1">The sequence shown here is derived from an EMBL/GenBank/DDBJ whole genome shotgun (WGS) entry which is preliminary data.</text>
</comment>
<sequence length="69" mass="8242">MKNVNYNLVKTLHNTLDDIWRLEHYYVEDAKKAKCHSVSVMKRMMNQRKKDAKALVKEIKMRMDAGIFN</sequence>
<dbReference type="AlphaFoldDB" id="A0A928TXF4"/>
<dbReference type="EMBL" id="JABTTY010000001">
    <property type="protein sequence ID" value="MBE7525538.1"/>
    <property type="molecule type" value="Genomic_DNA"/>
</dbReference>
<evidence type="ECO:0000313" key="1">
    <source>
        <dbReference type="EMBL" id="MBE7525538.1"/>
    </source>
</evidence>
<reference evidence="1" key="1">
    <citation type="submission" date="2020-05" db="EMBL/GenBank/DDBJ databases">
        <title>High-Quality Genomes of Partial-Nitritation/Anammox System by Hierarchical Clustering Based Hybrid Assembly.</title>
        <authorList>
            <person name="Liu L."/>
            <person name="Wang Y."/>
            <person name="Che Y."/>
            <person name="Chen Y."/>
            <person name="Xia Y."/>
            <person name="Luo R."/>
            <person name="Cheng S.H."/>
            <person name="Zheng C."/>
            <person name="Zhang T."/>
        </authorList>
    </citation>
    <scope>NUCLEOTIDE SEQUENCE</scope>
    <source>
        <strain evidence="1">H1_PAT1</strain>
    </source>
</reference>
<proteinExistence type="predicted"/>
<accession>A0A928TXF4</accession>
<gene>
    <name evidence="1" type="ORF">HS096_04110</name>
</gene>
<organism evidence="1 2">
    <name type="scientific">candidate division WWE3 bacterium</name>
    <dbReference type="NCBI Taxonomy" id="2053526"/>
    <lineage>
        <taxon>Bacteria</taxon>
        <taxon>Katanobacteria</taxon>
    </lineage>
</organism>